<evidence type="ECO:0000313" key="2">
    <source>
        <dbReference type="Proteomes" id="UP000183832"/>
    </source>
</evidence>
<protein>
    <submittedName>
        <fullName evidence="1">CLUMA_CG021201, isoform A</fullName>
    </submittedName>
</protein>
<name>A0A1J1J882_9DIPT</name>
<keyword evidence="2" id="KW-1185">Reference proteome</keyword>
<sequence>MQKEDLNILYSKYINKTLFLISLIKALKQNQTTEMEIHVEIYSKKTFNVAILAQWQQLALII</sequence>
<dbReference type="EMBL" id="CVRI01000074">
    <property type="protein sequence ID" value="CRL08170.1"/>
    <property type="molecule type" value="Genomic_DNA"/>
</dbReference>
<evidence type="ECO:0000313" key="1">
    <source>
        <dbReference type="EMBL" id="CRL08170.1"/>
    </source>
</evidence>
<proteinExistence type="predicted"/>
<organism evidence="1 2">
    <name type="scientific">Clunio marinus</name>
    <dbReference type="NCBI Taxonomy" id="568069"/>
    <lineage>
        <taxon>Eukaryota</taxon>
        <taxon>Metazoa</taxon>
        <taxon>Ecdysozoa</taxon>
        <taxon>Arthropoda</taxon>
        <taxon>Hexapoda</taxon>
        <taxon>Insecta</taxon>
        <taxon>Pterygota</taxon>
        <taxon>Neoptera</taxon>
        <taxon>Endopterygota</taxon>
        <taxon>Diptera</taxon>
        <taxon>Nematocera</taxon>
        <taxon>Chironomoidea</taxon>
        <taxon>Chironomidae</taxon>
        <taxon>Clunio</taxon>
    </lineage>
</organism>
<dbReference type="Proteomes" id="UP000183832">
    <property type="component" value="Unassembled WGS sequence"/>
</dbReference>
<accession>A0A1J1J882</accession>
<reference evidence="1 2" key="1">
    <citation type="submission" date="2015-04" db="EMBL/GenBank/DDBJ databases">
        <authorList>
            <person name="Syromyatnikov M.Y."/>
            <person name="Popov V.N."/>
        </authorList>
    </citation>
    <scope>NUCLEOTIDE SEQUENCE [LARGE SCALE GENOMIC DNA]</scope>
</reference>
<dbReference type="AlphaFoldDB" id="A0A1J1J882"/>
<gene>
    <name evidence="1" type="ORF">CLUMA_CG021201</name>
</gene>